<name>A0ABV2BZW6_9GAMM</name>
<feature type="signal peptide" evidence="1">
    <location>
        <begin position="1"/>
        <end position="19"/>
    </location>
</feature>
<proteinExistence type="predicted"/>
<protein>
    <submittedName>
        <fullName evidence="2">Uncharacterized protein</fullName>
    </submittedName>
</protein>
<gene>
    <name evidence="2" type="ORF">ABVT43_20155</name>
</gene>
<dbReference type="RefSeq" id="WP_353898038.1">
    <property type="nucleotide sequence ID" value="NZ_JBEVCJ010000071.1"/>
</dbReference>
<evidence type="ECO:0000313" key="2">
    <source>
        <dbReference type="EMBL" id="MET1257455.1"/>
    </source>
</evidence>
<dbReference type="Proteomes" id="UP001548189">
    <property type="component" value="Unassembled WGS sequence"/>
</dbReference>
<comment type="caution">
    <text evidence="2">The sequence shown here is derived from an EMBL/GenBank/DDBJ whole genome shotgun (WGS) entry which is preliminary data.</text>
</comment>
<evidence type="ECO:0000313" key="3">
    <source>
        <dbReference type="Proteomes" id="UP001548189"/>
    </source>
</evidence>
<evidence type="ECO:0000256" key="1">
    <source>
        <dbReference type="SAM" id="SignalP"/>
    </source>
</evidence>
<accession>A0ABV2BZW6</accession>
<organism evidence="2 3">
    <name type="scientific">Aliikangiella maris</name>
    <dbReference type="NCBI Taxonomy" id="3162458"/>
    <lineage>
        <taxon>Bacteria</taxon>
        <taxon>Pseudomonadati</taxon>
        <taxon>Pseudomonadota</taxon>
        <taxon>Gammaproteobacteria</taxon>
        <taxon>Oceanospirillales</taxon>
        <taxon>Pleioneaceae</taxon>
        <taxon>Aliikangiella</taxon>
    </lineage>
</organism>
<sequence>MFYKGIFALIMLLPSLSYAANDYVGKVASIKADGGIILVVLKDGTGNSGCGNSNSFWLDPKLDFDKAILSLAITAKAAEREVYALGGGECKSGWPHKNSHKLSVFSLR</sequence>
<reference evidence="2 3" key="1">
    <citation type="submission" date="2024-06" db="EMBL/GenBank/DDBJ databases">
        <authorList>
            <person name="Li F."/>
        </authorList>
    </citation>
    <scope>NUCLEOTIDE SEQUENCE [LARGE SCALE GENOMIC DNA]</scope>
    <source>
        <strain evidence="2 3">GXAS 311</strain>
    </source>
</reference>
<feature type="chain" id="PRO_5046986526" evidence="1">
    <location>
        <begin position="20"/>
        <end position="108"/>
    </location>
</feature>
<keyword evidence="3" id="KW-1185">Reference proteome</keyword>
<dbReference type="EMBL" id="JBEVCJ010000071">
    <property type="protein sequence ID" value="MET1257455.1"/>
    <property type="molecule type" value="Genomic_DNA"/>
</dbReference>
<keyword evidence="1" id="KW-0732">Signal</keyword>